<evidence type="ECO:0000313" key="4">
    <source>
        <dbReference type="Proteomes" id="UP001363151"/>
    </source>
</evidence>
<feature type="domain" description="Methyltransferase" evidence="2">
    <location>
        <begin position="27"/>
        <end position="204"/>
    </location>
</feature>
<organism evidence="3 4">
    <name type="scientific">Aureococcus anophagefferens</name>
    <name type="common">Harmful bloom alga</name>
    <dbReference type="NCBI Taxonomy" id="44056"/>
    <lineage>
        <taxon>Eukaryota</taxon>
        <taxon>Sar</taxon>
        <taxon>Stramenopiles</taxon>
        <taxon>Ochrophyta</taxon>
        <taxon>Pelagophyceae</taxon>
        <taxon>Pelagomonadales</taxon>
        <taxon>Pelagomonadaceae</taxon>
        <taxon>Aureococcus</taxon>
    </lineage>
</organism>
<dbReference type="GO" id="GO:0032259">
    <property type="term" value="P:methylation"/>
    <property type="evidence" value="ECO:0007669"/>
    <property type="project" value="UniProtKB-KW"/>
</dbReference>
<reference evidence="3 4" key="1">
    <citation type="submission" date="2024-03" db="EMBL/GenBank/DDBJ databases">
        <title>Aureococcus anophagefferens CCMP1851 and Kratosvirus quantuckense: Draft genome of a second virus-susceptible host strain in the model system.</title>
        <authorList>
            <person name="Chase E."/>
            <person name="Truchon A.R."/>
            <person name="Schepens W."/>
            <person name="Wilhelm S.W."/>
        </authorList>
    </citation>
    <scope>NUCLEOTIDE SEQUENCE [LARGE SCALE GENOMIC DNA]</scope>
    <source>
        <strain evidence="3 4">CCMP1851</strain>
    </source>
</reference>
<feature type="signal peptide" evidence="1">
    <location>
        <begin position="1"/>
        <end position="20"/>
    </location>
</feature>
<gene>
    <name evidence="3" type="ORF">SO694_00009270</name>
</gene>
<dbReference type="PANTHER" id="PTHR32026">
    <property type="entry name" value="METHYLTRANSFERASE-LIKE PROTEIN 24"/>
    <property type="match status" value="1"/>
</dbReference>
<feature type="chain" id="PRO_5047403425" evidence="1">
    <location>
        <begin position="21"/>
        <end position="267"/>
    </location>
</feature>
<keyword evidence="3" id="KW-0808">Transferase</keyword>
<keyword evidence="4" id="KW-1185">Reference proteome</keyword>
<accession>A0ABR1GEF8</accession>
<dbReference type="InterPro" id="IPR029063">
    <property type="entry name" value="SAM-dependent_MTases_sf"/>
</dbReference>
<evidence type="ECO:0000313" key="3">
    <source>
        <dbReference type="EMBL" id="KAK7254268.1"/>
    </source>
</evidence>
<dbReference type="PANTHER" id="PTHR32026:SF10">
    <property type="entry name" value="METHYLTRANSFERASE-LIKE PROTEIN 24-RELATED"/>
    <property type="match status" value="1"/>
</dbReference>
<dbReference type="EMBL" id="JBBJCI010000031">
    <property type="protein sequence ID" value="KAK7254268.1"/>
    <property type="molecule type" value="Genomic_DNA"/>
</dbReference>
<proteinExistence type="predicted"/>
<dbReference type="GO" id="GO:0008168">
    <property type="term" value="F:methyltransferase activity"/>
    <property type="evidence" value="ECO:0007669"/>
    <property type="project" value="UniProtKB-KW"/>
</dbReference>
<dbReference type="InterPro" id="IPR025714">
    <property type="entry name" value="Methyltranfer_dom"/>
</dbReference>
<evidence type="ECO:0000259" key="2">
    <source>
        <dbReference type="Pfam" id="PF13383"/>
    </source>
</evidence>
<evidence type="ECO:0000256" key="1">
    <source>
        <dbReference type="SAM" id="SignalP"/>
    </source>
</evidence>
<sequence length="267" mass="30131">MTRTITTKSMRVCLLVVVAAQRRPLERPGQQEWEPIHKFLHAVDPSRCADAHVIKGENENEPDVHVCMDFLKRNEPCVVYSIGIANNWLFDDLMLSKGCRVFSFDPTMSGDHKRHPERHTFEPIGIGAATKLETRGAASTANYGGRARYRVETLADMMARHGHDAVTVLRMDVEGAEWDVLAEWLASGALLAIADQLLLEIHLYRPRGDAGKLHDLLAKMRDVAGWDLFWTARNRWDNHRLHGDMTRVHELGFISSGNSGRNVLFTG</sequence>
<comment type="caution">
    <text evidence="3">The sequence shown here is derived from an EMBL/GenBank/DDBJ whole genome shotgun (WGS) entry which is preliminary data.</text>
</comment>
<keyword evidence="1" id="KW-0732">Signal</keyword>
<dbReference type="Gene3D" id="3.40.50.150">
    <property type="entry name" value="Vaccinia Virus protein VP39"/>
    <property type="match status" value="1"/>
</dbReference>
<name>A0ABR1GEF8_AURAN</name>
<protein>
    <submittedName>
        <fullName evidence="3">Methyltransferase</fullName>
    </submittedName>
</protein>
<dbReference type="InterPro" id="IPR026913">
    <property type="entry name" value="METTL24"/>
</dbReference>
<dbReference type="Pfam" id="PF13383">
    <property type="entry name" value="Methyltransf_22"/>
    <property type="match status" value="1"/>
</dbReference>
<dbReference type="Proteomes" id="UP001363151">
    <property type="component" value="Unassembled WGS sequence"/>
</dbReference>
<keyword evidence="3" id="KW-0489">Methyltransferase</keyword>